<evidence type="ECO:0000256" key="8">
    <source>
        <dbReference type="SAM" id="MobiDB-lite"/>
    </source>
</evidence>
<feature type="region of interest" description="Disordered" evidence="8">
    <location>
        <begin position="451"/>
        <end position="470"/>
    </location>
</feature>
<dbReference type="InterPro" id="IPR016156">
    <property type="entry name" value="FAD/NAD-linked_Rdtase_dimer_sf"/>
</dbReference>
<sequence>MKVIIVGSTHAGTNAALQILRDHPDTDVTIYERHTNVSFLSCGISLFLDGQVKHLEDMFYSSPEQLTKLGATIKTRYNVLKIDAEAKTLEAVNMDSGDLVNDTYDKLIMATGSTVTVPPIFGIDEDKVLLCKNYDQAKAIYETAKTNKRIAIIGAGYVGTELAESYARTDHDVQLFQSRDIILNHYVDKNFSDRIVDMLEDKGVKVYMNRRVTSFTGDDDGQLIIETTDGDFTADLAIVCTGFVPNTELLRGQVDMDKHGAIIINDYVQSSNPDIYACGDACVVNFNPTGKPAYTPLATNAVRQGMLAGMNVFGNVQQYMGTQATSAMNIFGYTLASTGLTLEHAKKSGFEHADMVTFEGTWRPEYMPSTDKLSINLVYDTQSRLILGAQLYSKHEVAQSANALSIAIQNRNTIDDLAFVDMLFQPNFDDPFNYLNLVAQMAVEKEIERGNNHPRLTAPANMVPDTADEK</sequence>
<dbReference type="InterPro" id="IPR004099">
    <property type="entry name" value="Pyr_nucl-diS_OxRdtase_dimer"/>
</dbReference>
<dbReference type="Gene3D" id="3.30.390.30">
    <property type="match status" value="1"/>
</dbReference>
<reference evidence="12 13" key="1">
    <citation type="submission" date="2015-03" db="EMBL/GenBank/DDBJ databases">
        <authorList>
            <person name="Zheng J."/>
            <person name="Ganezle M."/>
        </authorList>
    </citation>
    <scope>NUCLEOTIDE SEQUENCE [LARGE SCALE GENOMIC DNA]</scope>
    <source>
        <strain evidence="12 13">LP38</strain>
    </source>
</reference>
<dbReference type="PANTHER" id="PTHR43429:SF1">
    <property type="entry name" value="NAD(P)H SULFUR OXIDOREDUCTASE (COA-DEPENDENT)"/>
    <property type="match status" value="1"/>
</dbReference>
<organism evidence="12 13">
    <name type="scientific">Levilactobacillus spicheri</name>
    <dbReference type="NCBI Taxonomy" id="216463"/>
    <lineage>
        <taxon>Bacteria</taxon>
        <taxon>Bacillati</taxon>
        <taxon>Bacillota</taxon>
        <taxon>Bacilli</taxon>
        <taxon>Lactobacillales</taxon>
        <taxon>Lactobacillaceae</taxon>
        <taxon>Levilactobacillus</taxon>
    </lineage>
</organism>
<dbReference type="PANTHER" id="PTHR43429">
    <property type="entry name" value="PYRIDINE NUCLEOTIDE-DISULFIDE OXIDOREDUCTASE DOMAIN-CONTAINING"/>
    <property type="match status" value="1"/>
</dbReference>
<evidence type="ECO:0000256" key="2">
    <source>
        <dbReference type="ARBA" id="ARBA00009130"/>
    </source>
</evidence>
<protein>
    <submittedName>
        <fullName evidence="12">NADH oxidase</fullName>
    </submittedName>
</protein>
<dbReference type="Proteomes" id="UP000033491">
    <property type="component" value="Unassembled WGS sequence"/>
</dbReference>
<dbReference type="PATRIC" id="fig|216463.3.peg.651"/>
<evidence type="ECO:0000313" key="14">
    <source>
        <dbReference type="Proteomes" id="UP000321691"/>
    </source>
</evidence>
<reference evidence="11 14" key="2">
    <citation type="submission" date="2019-07" db="EMBL/GenBank/DDBJ databases">
        <title>Whole genome shotgun sequence of Lactobacillus spicheri NBRC 107155.</title>
        <authorList>
            <person name="Hosoyama A."/>
            <person name="Uohara A."/>
            <person name="Ohji S."/>
            <person name="Ichikawa N."/>
        </authorList>
    </citation>
    <scope>NUCLEOTIDE SEQUENCE [LARGE SCALE GENOMIC DNA]</scope>
    <source>
        <strain evidence="11 14">NBRC 107155</strain>
    </source>
</reference>
<evidence type="ECO:0000259" key="10">
    <source>
        <dbReference type="Pfam" id="PF07992"/>
    </source>
</evidence>
<dbReference type="InterPro" id="IPR036188">
    <property type="entry name" value="FAD/NAD-bd_sf"/>
</dbReference>
<name>A0A0F3RUF2_9LACO</name>
<accession>A0A0F3RUF2</accession>
<comment type="caution">
    <text evidence="12">The sequence shown here is derived from an EMBL/GenBank/DDBJ whole genome shotgun (WGS) entry which is preliminary data.</text>
</comment>
<dbReference type="SUPFAM" id="SSF51905">
    <property type="entry name" value="FAD/NAD(P)-binding domain"/>
    <property type="match status" value="1"/>
</dbReference>
<dbReference type="Gene3D" id="3.50.50.60">
    <property type="entry name" value="FAD/NAD(P)-binding domain"/>
    <property type="match status" value="2"/>
</dbReference>
<dbReference type="PRINTS" id="PR00368">
    <property type="entry name" value="FADPNR"/>
</dbReference>
<evidence type="ECO:0000256" key="3">
    <source>
        <dbReference type="ARBA" id="ARBA00022630"/>
    </source>
</evidence>
<evidence type="ECO:0000313" key="12">
    <source>
        <dbReference type="EMBL" id="KJW12387.1"/>
    </source>
</evidence>
<dbReference type="RefSeq" id="WP_045807489.1">
    <property type="nucleotide sequence ID" value="NZ_BJZI01000067.1"/>
</dbReference>
<dbReference type="Pfam" id="PF02852">
    <property type="entry name" value="Pyr_redox_dim"/>
    <property type="match status" value="1"/>
</dbReference>
<keyword evidence="3" id="KW-0285">Flavoprotein</keyword>
<evidence type="ECO:0000256" key="5">
    <source>
        <dbReference type="ARBA" id="ARBA00023002"/>
    </source>
</evidence>
<evidence type="ECO:0000256" key="1">
    <source>
        <dbReference type="ARBA" id="ARBA00001974"/>
    </source>
</evidence>
<gene>
    <name evidence="11" type="primary">nox1</name>
    <name evidence="11" type="ORF">LSP04_23600</name>
    <name evidence="12" type="ORF">VC81_07700</name>
</gene>
<keyword evidence="4" id="KW-0274">FAD</keyword>
<keyword evidence="14" id="KW-1185">Reference proteome</keyword>
<dbReference type="Proteomes" id="UP000321691">
    <property type="component" value="Unassembled WGS sequence"/>
</dbReference>
<dbReference type="InterPro" id="IPR023753">
    <property type="entry name" value="FAD/NAD-binding_dom"/>
</dbReference>
<dbReference type="SUPFAM" id="SSF55424">
    <property type="entry name" value="FAD/NAD-linked reductases, dimerisation (C-terminal) domain"/>
    <property type="match status" value="1"/>
</dbReference>
<dbReference type="AlphaFoldDB" id="A0A0F3RUF2"/>
<dbReference type="EMBL" id="BJZI01000067">
    <property type="protein sequence ID" value="GEO67941.1"/>
    <property type="molecule type" value="Genomic_DNA"/>
</dbReference>
<keyword evidence="5" id="KW-0560">Oxidoreductase</keyword>
<comment type="similarity">
    <text evidence="2">Belongs to the class-III pyridine nucleotide-disulfide oxidoreductase family.</text>
</comment>
<dbReference type="InterPro" id="IPR050260">
    <property type="entry name" value="FAD-bd_OxRdtase"/>
</dbReference>
<comment type="cofactor">
    <cofactor evidence="1">
        <name>FAD</name>
        <dbReference type="ChEBI" id="CHEBI:57692"/>
    </cofactor>
</comment>
<keyword evidence="6" id="KW-0558">Oxidation</keyword>
<evidence type="ECO:0000256" key="7">
    <source>
        <dbReference type="ARBA" id="ARBA00023284"/>
    </source>
</evidence>
<evidence type="ECO:0000313" key="13">
    <source>
        <dbReference type="Proteomes" id="UP000033491"/>
    </source>
</evidence>
<evidence type="ECO:0000256" key="6">
    <source>
        <dbReference type="ARBA" id="ARBA00023097"/>
    </source>
</evidence>
<feature type="domain" description="Pyridine nucleotide-disulphide oxidoreductase dimerisation" evidence="9">
    <location>
        <begin position="331"/>
        <end position="429"/>
    </location>
</feature>
<dbReference type="STRING" id="216463.VC81_07700"/>
<keyword evidence="7" id="KW-0676">Redox-active center</keyword>
<dbReference type="Pfam" id="PF07992">
    <property type="entry name" value="Pyr_redox_2"/>
    <property type="match status" value="1"/>
</dbReference>
<feature type="domain" description="FAD/NAD(P)-binding" evidence="10">
    <location>
        <begin position="1"/>
        <end position="305"/>
    </location>
</feature>
<evidence type="ECO:0000313" key="11">
    <source>
        <dbReference type="EMBL" id="GEO67941.1"/>
    </source>
</evidence>
<proteinExistence type="inferred from homology"/>
<dbReference type="OrthoDB" id="9802028at2"/>
<dbReference type="PRINTS" id="PR00411">
    <property type="entry name" value="PNDRDTASEI"/>
</dbReference>
<evidence type="ECO:0000256" key="4">
    <source>
        <dbReference type="ARBA" id="ARBA00022827"/>
    </source>
</evidence>
<dbReference type="GO" id="GO:0016491">
    <property type="term" value="F:oxidoreductase activity"/>
    <property type="evidence" value="ECO:0007669"/>
    <property type="project" value="UniProtKB-KW"/>
</dbReference>
<dbReference type="EMBL" id="JZCR01000019">
    <property type="protein sequence ID" value="KJW12387.1"/>
    <property type="molecule type" value="Genomic_DNA"/>
</dbReference>
<evidence type="ECO:0000259" key="9">
    <source>
        <dbReference type="Pfam" id="PF02852"/>
    </source>
</evidence>